<dbReference type="Proteomes" id="UP000247409">
    <property type="component" value="Unassembled WGS sequence"/>
</dbReference>
<protein>
    <submittedName>
        <fullName evidence="1">Uncharacterized protein</fullName>
    </submittedName>
</protein>
<accession>A0A2V3IBI6</accession>
<sequence>MPDHLLRVHPFVAFSYPNPSRGDLEEGQDMEETTVDILAADGGENGDTDIVSNVQLDQRRGFVVEDNPQLGPEAFLVTKNVGASGASVVGQKKISAVAVQEQGTEKFAKVLRFM</sequence>
<evidence type="ECO:0000313" key="1">
    <source>
        <dbReference type="EMBL" id="PXF39476.1"/>
    </source>
</evidence>
<proteinExistence type="predicted"/>
<evidence type="ECO:0000313" key="2">
    <source>
        <dbReference type="EMBL" id="PXF46995.1"/>
    </source>
</evidence>
<comment type="caution">
    <text evidence="1">The sequence shown here is derived from an EMBL/GenBank/DDBJ whole genome shotgun (WGS) entry which is preliminary data.</text>
</comment>
<dbReference type="AlphaFoldDB" id="A0A2V3IBI6"/>
<dbReference type="EMBL" id="NBIV01000030">
    <property type="protein sequence ID" value="PXF46995.1"/>
    <property type="molecule type" value="Genomic_DNA"/>
</dbReference>
<reference evidence="1 3" key="1">
    <citation type="journal article" date="2018" name="Mol. Biol. Evol.">
        <title>Analysis of the draft genome of the red seaweed Gracilariopsis chorda provides insights into genome size evolution in Rhodophyta.</title>
        <authorList>
            <person name="Lee J."/>
            <person name="Yang E.C."/>
            <person name="Graf L."/>
            <person name="Yang J.H."/>
            <person name="Qiu H."/>
            <person name="Zel Zion U."/>
            <person name="Chan C.X."/>
            <person name="Stephens T.G."/>
            <person name="Weber A.P.M."/>
            <person name="Boo G.H."/>
            <person name="Boo S.M."/>
            <person name="Kim K.M."/>
            <person name="Shin Y."/>
            <person name="Jung M."/>
            <person name="Lee S.J."/>
            <person name="Yim H.S."/>
            <person name="Lee J.H."/>
            <person name="Bhattacharya D."/>
            <person name="Yoon H.S."/>
        </authorList>
    </citation>
    <scope>NUCLEOTIDE SEQUENCE [LARGE SCALE GENOMIC DNA]</scope>
    <source>
        <strain evidence="1 3">SKKU-2015</strain>
        <tissue evidence="1">Whole body</tissue>
    </source>
</reference>
<gene>
    <name evidence="2" type="ORF">BWQ96_03185</name>
    <name evidence="1" type="ORF">BWQ96_10836</name>
</gene>
<name>A0A2V3IBI6_9FLOR</name>
<organism evidence="1 3">
    <name type="scientific">Gracilariopsis chorda</name>
    <dbReference type="NCBI Taxonomy" id="448386"/>
    <lineage>
        <taxon>Eukaryota</taxon>
        <taxon>Rhodophyta</taxon>
        <taxon>Florideophyceae</taxon>
        <taxon>Rhodymeniophycidae</taxon>
        <taxon>Gracilariales</taxon>
        <taxon>Gracilariaceae</taxon>
        <taxon>Gracilariopsis</taxon>
    </lineage>
</organism>
<evidence type="ECO:0000313" key="3">
    <source>
        <dbReference type="Proteomes" id="UP000247409"/>
    </source>
</evidence>
<keyword evidence="3" id="KW-1185">Reference proteome</keyword>
<dbReference type="EMBL" id="NBIV01000865">
    <property type="protein sequence ID" value="PXF39476.1"/>
    <property type="molecule type" value="Genomic_DNA"/>
</dbReference>